<keyword evidence="2" id="KW-1185">Reference proteome</keyword>
<gene>
    <name evidence="1" type="ORF">GCG54_00007015</name>
</gene>
<dbReference type="InterPro" id="IPR011048">
    <property type="entry name" value="Haem_d1_sf"/>
</dbReference>
<comment type="caution">
    <text evidence="1">The sequence shown here is derived from an EMBL/GenBank/DDBJ whole genome shotgun (WGS) entry which is preliminary data.</text>
</comment>
<dbReference type="Gene3D" id="2.130.10.10">
    <property type="entry name" value="YVTN repeat-like/Quinoprotein amine dehydrogenase"/>
    <property type="match status" value="2"/>
</dbReference>
<evidence type="ECO:0008006" key="3">
    <source>
        <dbReference type="Google" id="ProtNLM"/>
    </source>
</evidence>
<dbReference type="EMBL" id="WVTB01000073">
    <property type="protein sequence ID" value="KAF3800756.1"/>
    <property type="molecule type" value="Genomic_DNA"/>
</dbReference>
<dbReference type="GeneID" id="69014161"/>
<reference evidence="1" key="2">
    <citation type="submission" date="2020-03" db="EMBL/GenBank/DDBJ databases">
        <authorList>
            <person name="Fu F.-F."/>
            <person name="Chen J."/>
        </authorList>
    </citation>
    <scope>NUCLEOTIDE SEQUENCE</scope>
    <source>
        <strain evidence="1">Lc1</strain>
    </source>
</reference>
<evidence type="ECO:0000313" key="1">
    <source>
        <dbReference type="EMBL" id="KAF3800756.1"/>
    </source>
</evidence>
<dbReference type="SUPFAM" id="SSF51004">
    <property type="entry name" value="C-terminal (heme d1) domain of cytochrome cd1-nitrite reductase"/>
    <property type="match status" value="1"/>
</dbReference>
<accession>A0A8H4CB65</accession>
<sequence>MDSITSPTFPECRPSLSSIVIPTIQSNRSIMYLGPPVLASCLLGLVSVAASRACGTPDRISGKMQSGRAAYFITNDQANAIVALPIGSDGHLSEGTITSTGGSGMSSVNSMTNQPAAPDGLVSQSAVTLAGNYLFTINAGSNTVAMFKIEPASPTKLTMIGQPAPVPGEFPNTVAASERNHLICVGTTGAKAGISCASFSDSGMGPMDSLRAIALNQTTPPVGPTNTISQVFFSDDQKSLYATVKGDPVKNNTGFFASYQVGQMSGHAAVAEQPQRSSPAGTAVLFGSFNIPESNNVFVTDASFGAAVLSVDQRSKIATVKAKGAIDGQKATCWGTFSKASNSAFVTDAGLNRMVEMSLTDASVKSIIELGSNGDQGLIDLKAAGNFVYALAPGNGTTSAAVTVIDAVQKKQIQHLQLQNMVVGKSAQGMAILI</sequence>
<proteinExistence type="predicted"/>
<organism evidence="1 2">
    <name type="scientific">Colletotrichum gloeosporioides</name>
    <name type="common">Anthracnose fungus</name>
    <name type="synonym">Glomerella cingulata</name>
    <dbReference type="NCBI Taxonomy" id="474922"/>
    <lineage>
        <taxon>Eukaryota</taxon>
        <taxon>Fungi</taxon>
        <taxon>Dikarya</taxon>
        <taxon>Ascomycota</taxon>
        <taxon>Pezizomycotina</taxon>
        <taxon>Sordariomycetes</taxon>
        <taxon>Hypocreomycetidae</taxon>
        <taxon>Glomerellales</taxon>
        <taxon>Glomerellaceae</taxon>
        <taxon>Colletotrichum</taxon>
        <taxon>Colletotrichum gloeosporioides species complex</taxon>
    </lineage>
</organism>
<dbReference type="RefSeq" id="XP_045259915.1">
    <property type="nucleotide sequence ID" value="XM_045407005.1"/>
</dbReference>
<evidence type="ECO:0000313" key="2">
    <source>
        <dbReference type="Proteomes" id="UP000613401"/>
    </source>
</evidence>
<reference evidence="1" key="1">
    <citation type="journal article" date="2020" name="Phytopathology">
        <title>Genome sequence and comparative analysis of Colletotrichum gloeosporioides isolated from Liriodendron leaves.</title>
        <authorList>
            <person name="Fu F.F."/>
            <person name="Hao Z."/>
            <person name="Wang P."/>
            <person name="Lu Y."/>
            <person name="Xue L.J."/>
            <person name="Wei G."/>
            <person name="Tian Y."/>
            <person name="Baishi H."/>
            <person name="Xu H."/>
            <person name="Shi J."/>
            <person name="Cheng T."/>
            <person name="Wang G."/>
            <person name="Yi Y."/>
            <person name="Chen J."/>
        </authorList>
    </citation>
    <scope>NUCLEOTIDE SEQUENCE</scope>
    <source>
        <strain evidence="1">Lc1</strain>
    </source>
</reference>
<name>A0A8H4CB65_COLGL</name>
<dbReference type="Proteomes" id="UP000613401">
    <property type="component" value="Unassembled WGS sequence"/>
</dbReference>
<dbReference type="InterPro" id="IPR015943">
    <property type="entry name" value="WD40/YVTN_repeat-like_dom_sf"/>
</dbReference>
<dbReference type="AlphaFoldDB" id="A0A8H4CB65"/>
<protein>
    <recommendedName>
        <fullName evidence="3">3-carboxymuconate cyclase</fullName>
    </recommendedName>
</protein>